<protein>
    <submittedName>
        <fullName evidence="2">Putative transcriptional regulator</fullName>
    </submittedName>
</protein>
<dbReference type="Proteomes" id="UP000008544">
    <property type="component" value="Chromosome"/>
</dbReference>
<dbReference type="eggNOG" id="COG2865">
    <property type="taxonomic scope" value="Bacteria"/>
</dbReference>
<dbReference type="KEGG" id="dau:Daud_1824"/>
<gene>
    <name evidence="2" type="ordered locus">Daud_1824</name>
</gene>
<feature type="domain" description="Schlafen AlbA-2" evidence="1">
    <location>
        <begin position="18"/>
        <end position="157"/>
    </location>
</feature>
<dbReference type="EMBL" id="CP000860">
    <property type="protein sequence ID" value="ACA60320.1"/>
    <property type="molecule type" value="Genomic_DNA"/>
</dbReference>
<sequence>MNEAIWRRIKRYVDLGREAPKVELKQTLDLSTREKQAEFVKDVTAIANTPGGTGYVIIGVLDNTKCPRDRFLPENYVVGFSPSDPDELERQMIVALSNYCDPAPEIAFTQVLHPQTGRNIGVVTIARSAGRPHKFIRGSTGIERQDVFIRRGTATFKASPQEIIEMAQAPAFPEVIAINFSSHPLTSFQQEQLRERFHVHIEELIELPVHFLAQEDLKPQAKKWIEEVGLALEEWSEKNIVLILPGLAPGAATILAAIHGLRGGFPKILWVYQAPNDRTQYEVAQVVDLQALRDMGREIRSSVL</sequence>
<name>B1I5L1_DESAP</name>
<dbReference type="STRING" id="477974.Daud_1824"/>
<dbReference type="InterPro" id="IPR038461">
    <property type="entry name" value="Schlafen_AlbA_2_dom_sf"/>
</dbReference>
<reference evidence="3" key="1">
    <citation type="submission" date="2007-10" db="EMBL/GenBank/DDBJ databases">
        <title>Complete sequence of chromosome of Desulforudis audaxviator MP104C.</title>
        <authorList>
            <person name="Copeland A."/>
            <person name="Lucas S."/>
            <person name="Lapidus A."/>
            <person name="Barry K."/>
            <person name="Glavina del Rio T."/>
            <person name="Dalin E."/>
            <person name="Tice H."/>
            <person name="Bruce D."/>
            <person name="Pitluck S."/>
            <person name="Lowry S.R."/>
            <person name="Larimer F."/>
            <person name="Land M.L."/>
            <person name="Hauser L."/>
            <person name="Kyrpides N."/>
            <person name="Ivanova N.N."/>
            <person name="Richardson P."/>
        </authorList>
    </citation>
    <scope>NUCLEOTIDE SEQUENCE [LARGE SCALE GENOMIC DNA]</scope>
    <source>
        <strain evidence="3">MP104C</strain>
    </source>
</reference>
<dbReference type="InterPro" id="IPR007421">
    <property type="entry name" value="Schlafen_AlbA_2_dom"/>
</dbReference>
<dbReference type="Pfam" id="PF04326">
    <property type="entry name" value="SLFN_AlbA_2"/>
    <property type="match status" value="1"/>
</dbReference>
<reference evidence="2 3" key="2">
    <citation type="journal article" date="2008" name="Science">
        <title>Environmental genomics reveals a single-species ecosystem deep within Earth.</title>
        <authorList>
            <person name="Chivian D."/>
            <person name="Brodie E.L."/>
            <person name="Alm E.J."/>
            <person name="Culley D.E."/>
            <person name="Dehal P.S."/>
            <person name="Desantis T.Z."/>
            <person name="Gihring T.M."/>
            <person name="Lapidus A."/>
            <person name="Lin L.H."/>
            <person name="Lowry S.R."/>
            <person name="Moser D.P."/>
            <person name="Richardson P.M."/>
            <person name="Southam G."/>
            <person name="Wanger G."/>
            <person name="Pratt L.M."/>
            <person name="Andersen G.L."/>
            <person name="Hazen T.C."/>
            <person name="Brockman F.J."/>
            <person name="Arkin A.P."/>
            <person name="Onstott T.C."/>
        </authorList>
    </citation>
    <scope>NUCLEOTIDE SEQUENCE [LARGE SCALE GENOMIC DNA]</scope>
    <source>
        <strain evidence="2 3">MP104C</strain>
    </source>
</reference>
<dbReference type="HOGENOM" id="CLU_914392_0_0_9"/>
<evidence type="ECO:0000313" key="3">
    <source>
        <dbReference type="Proteomes" id="UP000008544"/>
    </source>
</evidence>
<evidence type="ECO:0000259" key="1">
    <source>
        <dbReference type="Pfam" id="PF04326"/>
    </source>
</evidence>
<organism evidence="2 3">
    <name type="scientific">Desulforudis audaxviator (strain MP104C)</name>
    <dbReference type="NCBI Taxonomy" id="477974"/>
    <lineage>
        <taxon>Bacteria</taxon>
        <taxon>Bacillati</taxon>
        <taxon>Bacillota</taxon>
        <taxon>Clostridia</taxon>
        <taxon>Thermoanaerobacterales</taxon>
        <taxon>Candidatus Desulforudaceae</taxon>
        <taxon>Candidatus Desulforudis</taxon>
    </lineage>
</organism>
<dbReference type="Gene3D" id="3.30.950.30">
    <property type="entry name" value="Schlafen, AAA domain"/>
    <property type="match status" value="1"/>
</dbReference>
<evidence type="ECO:0000313" key="2">
    <source>
        <dbReference type="EMBL" id="ACA60320.1"/>
    </source>
</evidence>
<dbReference type="CDD" id="cd09766">
    <property type="entry name" value="Csx15_I-U"/>
    <property type="match status" value="1"/>
</dbReference>
<proteinExistence type="predicted"/>
<accession>B1I5L1</accession>
<keyword evidence="3" id="KW-1185">Reference proteome</keyword>
<dbReference type="AlphaFoldDB" id="B1I5L1"/>
<dbReference type="RefSeq" id="WP_012302896.1">
    <property type="nucleotide sequence ID" value="NC_010424.1"/>
</dbReference>
<dbReference type="NCBIfam" id="NF040560">
    <property type="entry name" value="CAS_Csx15"/>
    <property type="match status" value="1"/>
</dbReference>